<evidence type="ECO:0000313" key="9">
    <source>
        <dbReference type="EMBL" id="CAI6356734.1"/>
    </source>
</evidence>
<dbReference type="GO" id="GO:0046872">
    <property type="term" value="F:metal ion binding"/>
    <property type="evidence" value="ECO:0007669"/>
    <property type="project" value="UniProtKB-KW"/>
</dbReference>
<keyword evidence="7" id="KW-0539">Nucleus</keyword>
<dbReference type="Proteomes" id="UP001160148">
    <property type="component" value="Unassembled WGS sequence"/>
</dbReference>
<gene>
    <name evidence="9" type="ORF">MEUPH1_LOCUS12437</name>
</gene>
<keyword evidence="10" id="KW-1185">Reference proteome</keyword>
<dbReference type="EMBL" id="CARXXK010000002">
    <property type="protein sequence ID" value="CAI6356734.1"/>
    <property type="molecule type" value="Genomic_DNA"/>
</dbReference>
<comment type="caution">
    <text evidence="9">The sequence shown here is derived from an EMBL/GenBank/DDBJ whole genome shotgun (WGS) entry which is preliminary data.</text>
</comment>
<proteinExistence type="inferred from homology"/>
<dbReference type="GO" id="GO:0005634">
    <property type="term" value="C:nucleus"/>
    <property type="evidence" value="ECO:0007669"/>
    <property type="project" value="UniProtKB-SubCell"/>
</dbReference>
<comment type="cofactor">
    <cofactor evidence="1">
        <name>a divalent metal cation</name>
        <dbReference type="ChEBI" id="CHEBI:60240"/>
    </cofactor>
</comment>
<dbReference type="AlphaFoldDB" id="A0AAV0WL65"/>
<organism evidence="9 10">
    <name type="scientific">Macrosiphum euphorbiae</name>
    <name type="common">potato aphid</name>
    <dbReference type="NCBI Taxonomy" id="13131"/>
    <lineage>
        <taxon>Eukaryota</taxon>
        <taxon>Metazoa</taxon>
        <taxon>Ecdysozoa</taxon>
        <taxon>Arthropoda</taxon>
        <taxon>Hexapoda</taxon>
        <taxon>Insecta</taxon>
        <taxon>Pterygota</taxon>
        <taxon>Neoptera</taxon>
        <taxon>Paraneoptera</taxon>
        <taxon>Hemiptera</taxon>
        <taxon>Sternorrhyncha</taxon>
        <taxon>Aphidomorpha</taxon>
        <taxon>Aphidoidea</taxon>
        <taxon>Aphididae</taxon>
        <taxon>Macrosiphini</taxon>
        <taxon>Macrosiphum</taxon>
    </lineage>
</organism>
<dbReference type="InterPro" id="IPR027806">
    <property type="entry name" value="HARBI1_dom"/>
</dbReference>
<comment type="subcellular location">
    <subcellularLocation>
        <location evidence="2">Nucleus</location>
    </subcellularLocation>
</comment>
<keyword evidence="4" id="KW-0540">Nuclease</keyword>
<feature type="domain" description="DDE Tnp4" evidence="8">
    <location>
        <begin position="75"/>
        <end position="241"/>
    </location>
</feature>
<evidence type="ECO:0000256" key="7">
    <source>
        <dbReference type="ARBA" id="ARBA00023242"/>
    </source>
</evidence>
<evidence type="ECO:0000256" key="2">
    <source>
        <dbReference type="ARBA" id="ARBA00004123"/>
    </source>
</evidence>
<dbReference type="PANTHER" id="PTHR22930:SF269">
    <property type="entry name" value="NUCLEASE HARBI1-LIKE PROTEIN"/>
    <property type="match status" value="1"/>
</dbReference>
<evidence type="ECO:0000313" key="10">
    <source>
        <dbReference type="Proteomes" id="UP001160148"/>
    </source>
</evidence>
<evidence type="ECO:0000256" key="4">
    <source>
        <dbReference type="ARBA" id="ARBA00022722"/>
    </source>
</evidence>
<keyword evidence="5" id="KW-0479">Metal-binding</keyword>
<evidence type="ECO:0000256" key="6">
    <source>
        <dbReference type="ARBA" id="ARBA00022801"/>
    </source>
</evidence>
<evidence type="ECO:0000259" key="8">
    <source>
        <dbReference type="Pfam" id="PF13359"/>
    </source>
</evidence>
<dbReference type="PANTHER" id="PTHR22930">
    <property type="match status" value="1"/>
</dbReference>
<reference evidence="9 10" key="1">
    <citation type="submission" date="2023-01" db="EMBL/GenBank/DDBJ databases">
        <authorList>
            <person name="Whitehead M."/>
        </authorList>
    </citation>
    <scope>NUCLEOTIDE SEQUENCE [LARGE SCALE GENOMIC DNA]</scope>
</reference>
<sequence>MTFFRYLASGETYRSLSFAFRISHSYISIIIKNTLKSMKMHLLPIFIPNPSKLNMKDKANEFWTRWNFPNCIGAIDGKHVRMKCPKNTGSLYFNYKEYFSLVLLALVDANCKFLVIDVGSYGKEGDSGIFGKSKMGQQIYSGDFNFPEDEKLPGTDISTPYVIVGDEAFRLHKNIMKPYTRASARQDTAKTIFNYRLSRCRRVTENAFGLLAQVFRVFNTAIAIDVEVCDDLIIVVCCLHNLLRDAFLEKGNKIYYEYDEGQTFEMGSLSSRGGFASADGFDVREKFKQFFILEGTVPWQNQQIS</sequence>
<dbReference type="Pfam" id="PF13359">
    <property type="entry name" value="DDE_Tnp_4"/>
    <property type="match status" value="1"/>
</dbReference>
<protein>
    <recommendedName>
        <fullName evidence="8">DDE Tnp4 domain-containing protein</fullName>
    </recommendedName>
</protein>
<evidence type="ECO:0000256" key="5">
    <source>
        <dbReference type="ARBA" id="ARBA00022723"/>
    </source>
</evidence>
<dbReference type="InterPro" id="IPR045249">
    <property type="entry name" value="HARBI1-like"/>
</dbReference>
<dbReference type="GO" id="GO:0016787">
    <property type="term" value="F:hydrolase activity"/>
    <property type="evidence" value="ECO:0007669"/>
    <property type="project" value="UniProtKB-KW"/>
</dbReference>
<evidence type="ECO:0000256" key="3">
    <source>
        <dbReference type="ARBA" id="ARBA00006958"/>
    </source>
</evidence>
<accession>A0AAV0WL65</accession>
<keyword evidence="6" id="KW-0378">Hydrolase</keyword>
<evidence type="ECO:0000256" key="1">
    <source>
        <dbReference type="ARBA" id="ARBA00001968"/>
    </source>
</evidence>
<name>A0AAV0WL65_9HEMI</name>
<comment type="similarity">
    <text evidence="3">Belongs to the HARBI1 family.</text>
</comment>
<dbReference type="GO" id="GO:0004518">
    <property type="term" value="F:nuclease activity"/>
    <property type="evidence" value="ECO:0007669"/>
    <property type="project" value="UniProtKB-KW"/>
</dbReference>